<reference evidence="3 4" key="1">
    <citation type="submission" date="2016-11" db="EMBL/GenBank/DDBJ databases">
        <authorList>
            <person name="Jaros S."/>
            <person name="Januszkiewicz K."/>
            <person name="Wedrychowicz H."/>
        </authorList>
    </citation>
    <scope>NUCLEOTIDE SEQUENCE [LARGE SCALE GENOMIC DNA]</scope>
    <source>
        <strain evidence="3 4">DSM 43832</strain>
    </source>
</reference>
<dbReference type="AlphaFoldDB" id="A0A1M6YS16"/>
<proteinExistence type="predicted"/>
<evidence type="ECO:0000313" key="4">
    <source>
        <dbReference type="Proteomes" id="UP000184363"/>
    </source>
</evidence>
<dbReference type="OrthoDB" id="2987348at2"/>
<accession>A0A1M6YS16</accession>
<dbReference type="PANTHER" id="PTHR43329">
    <property type="entry name" value="EPOXIDE HYDROLASE"/>
    <property type="match status" value="1"/>
</dbReference>
<evidence type="ECO:0000313" key="3">
    <source>
        <dbReference type="EMBL" id="SHL20873.1"/>
    </source>
</evidence>
<dbReference type="RefSeq" id="WP_073459543.1">
    <property type="nucleotide sequence ID" value="NZ_CALGVN010000049.1"/>
</dbReference>
<dbReference type="GO" id="GO:0016787">
    <property type="term" value="F:hydrolase activity"/>
    <property type="evidence" value="ECO:0007669"/>
    <property type="project" value="UniProtKB-KW"/>
</dbReference>
<dbReference type="EMBL" id="FRAP01000021">
    <property type="protein sequence ID" value="SHL20873.1"/>
    <property type="molecule type" value="Genomic_DNA"/>
</dbReference>
<feature type="domain" description="AB hydrolase-1" evidence="2">
    <location>
        <begin position="27"/>
        <end position="132"/>
    </location>
</feature>
<dbReference type="InterPro" id="IPR000073">
    <property type="entry name" value="AB_hydrolase_1"/>
</dbReference>
<dbReference type="STRING" id="1848.SAMN05443637_12118"/>
<dbReference type="Proteomes" id="UP000184363">
    <property type="component" value="Unassembled WGS sequence"/>
</dbReference>
<dbReference type="Gene3D" id="3.40.50.1820">
    <property type="entry name" value="alpha/beta hydrolase"/>
    <property type="match status" value="1"/>
</dbReference>
<dbReference type="InterPro" id="IPR029058">
    <property type="entry name" value="AB_hydrolase_fold"/>
</dbReference>
<organism evidence="3 4">
    <name type="scientific">Pseudonocardia thermophila</name>
    <dbReference type="NCBI Taxonomy" id="1848"/>
    <lineage>
        <taxon>Bacteria</taxon>
        <taxon>Bacillati</taxon>
        <taxon>Actinomycetota</taxon>
        <taxon>Actinomycetes</taxon>
        <taxon>Pseudonocardiales</taxon>
        <taxon>Pseudonocardiaceae</taxon>
        <taxon>Pseudonocardia</taxon>
    </lineage>
</organism>
<sequence length="318" mass="34376">MTEITHRTIDAGGISLHIAEAGPAGGPVVLLLHGFPECWYSWRRQMTALAEAGYRAVAPDQRGYGGSDAPGTVDAYTIFDLVGDVIGVLDAVGAERAVVVGHDWGAPVAWHTALLRPDRVRGVVGLSVPLEPRPRRTPTAAIERRFGPHHYMLYFQQLGVADAELGADPRGFLRRLFAATSGTGTPTAPSAEHGFLTALPETDALPAWLTEEDLDVYTQTFAEHGFTGGLNWYRNLDRNWALTRPWRDARVTPPARYLAGEADLVVGGRTVDVLVESMSQVVADLRGVALLPGCGHWTQQEQPDEVNAALLEFAASLP</sequence>
<keyword evidence="4" id="KW-1185">Reference proteome</keyword>
<dbReference type="SUPFAM" id="SSF53474">
    <property type="entry name" value="alpha/beta-Hydrolases"/>
    <property type="match status" value="1"/>
</dbReference>
<evidence type="ECO:0000256" key="1">
    <source>
        <dbReference type="ARBA" id="ARBA00022801"/>
    </source>
</evidence>
<evidence type="ECO:0000259" key="2">
    <source>
        <dbReference type="Pfam" id="PF00561"/>
    </source>
</evidence>
<dbReference type="Pfam" id="PF00561">
    <property type="entry name" value="Abhydrolase_1"/>
    <property type="match status" value="1"/>
</dbReference>
<dbReference type="PRINTS" id="PR00412">
    <property type="entry name" value="EPOXHYDRLASE"/>
</dbReference>
<dbReference type="PRINTS" id="PR00111">
    <property type="entry name" value="ABHYDROLASE"/>
</dbReference>
<name>A0A1M6YS16_PSETH</name>
<dbReference type="InterPro" id="IPR000639">
    <property type="entry name" value="Epox_hydrolase-like"/>
</dbReference>
<gene>
    <name evidence="3" type="ORF">SAMN05443637_12118</name>
</gene>
<keyword evidence="1" id="KW-0378">Hydrolase</keyword>
<protein>
    <submittedName>
        <fullName evidence="3">Pimeloyl-ACP methyl ester carboxylesterase</fullName>
    </submittedName>
</protein>